<dbReference type="InterPro" id="IPR000835">
    <property type="entry name" value="HTH_MarR-typ"/>
</dbReference>
<dbReference type="SUPFAM" id="SSF46785">
    <property type="entry name" value="Winged helix' DNA-binding domain"/>
    <property type="match status" value="1"/>
</dbReference>
<dbReference type="InterPro" id="IPR039422">
    <property type="entry name" value="MarR/SlyA-like"/>
</dbReference>
<evidence type="ECO:0000313" key="3">
    <source>
        <dbReference type="Proteomes" id="UP001589855"/>
    </source>
</evidence>
<dbReference type="Proteomes" id="UP001589855">
    <property type="component" value="Unassembled WGS sequence"/>
</dbReference>
<gene>
    <name evidence="2" type="ORF">ACFFGS_04980</name>
</gene>
<dbReference type="PROSITE" id="PS50995">
    <property type="entry name" value="HTH_MARR_2"/>
    <property type="match status" value="1"/>
</dbReference>
<accession>A0ABV6K1X3</accession>
<feature type="domain" description="HTH marR-type" evidence="1">
    <location>
        <begin position="7"/>
        <end position="140"/>
    </location>
</feature>
<dbReference type="EMBL" id="JBHLUK010000050">
    <property type="protein sequence ID" value="MFC0423473.1"/>
    <property type="molecule type" value="Genomic_DNA"/>
</dbReference>
<evidence type="ECO:0000259" key="1">
    <source>
        <dbReference type="PROSITE" id="PS50995"/>
    </source>
</evidence>
<dbReference type="PANTHER" id="PTHR33164:SF67">
    <property type="entry name" value="TRANSCRIPTIONAL REGULATOR, MARR FAMILY"/>
    <property type="match status" value="1"/>
</dbReference>
<name>A0ABV6K1X3_9LACO</name>
<proteinExistence type="predicted"/>
<reference evidence="2 3" key="1">
    <citation type="submission" date="2024-09" db="EMBL/GenBank/DDBJ databases">
        <authorList>
            <person name="Sun Q."/>
            <person name="Mori K."/>
        </authorList>
    </citation>
    <scope>NUCLEOTIDE SEQUENCE [LARGE SCALE GENOMIC DNA]</scope>
    <source>
        <strain evidence="2 3">TBRC 4575</strain>
    </source>
</reference>
<protein>
    <submittedName>
        <fullName evidence="2">MarR family winged helix-turn-helix transcriptional regulator</fullName>
    </submittedName>
</protein>
<organism evidence="2 3">
    <name type="scientific">Lactiplantibacillus plajomi</name>
    <dbReference type="NCBI Taxonomy" id="1457217"/>
    <lineage>
        <taxon>Bacteria</taxon>
        <taxon>Bacillati</taxon>
        <taxon>Bacillota</taxon>
        <taxon>Bacilli</taxon>
        <taxon>Lactobacillales</taxon>
        <taxon>Lactobacillaceae</taxon>
        <taxon>Lactiplantibacillus</taxon>
    </lineage>
</organism>
<keyword evidence="3" id="KW-1185">Reference proteome</keyword>
<dbReference type="InterPro" id="IPR036388">
    <property type="entry name" value="WH-like_DNA-bd_sf"/>
</dbReference>
<dbReference type="SMART" id="SM00347">
    <property type="entry name" value="HTH_MARR"/>
    <property type="match status" value="1"/>
</dbReference>
<dbReference type="Pfam" id="PF12802">
    <property type="entry name" value="MarR_2"/>
    <property type="match status" value="1"/>
</dbReference>
<dbReference type="RefSeq" id="WP_137646123.1">
    <property type="nucleotide sequence ID" value="NZ_BAABRM010000039.1"/>
</dbReference>
<dbReference type="InterPro" id="IPR036390">
    <property type="entry name" value="WH_DNA-bd_sf"/>
</dbReference>
<sequence>MTESEIHEQFVETYMHILKYIGDFVSVPTRPYKITFEAYTVMRMIATSSEPLTLVKIANAQRVSRSAIARQINVLLDLKYIDQTTNAHDRRIKYLSLTPAGAKVEQEITAASDARFHQWMQVYGEQRASDTLRYISDAEKKATNLGFSGFSGLHDKRGGHAEYTDPKVNKS</sequence>
<dbReference type="Gene3D" id="1.10.10.10">
    <property type="entry name" value="Winged helix-like DNA-binding domain superfamily/Winged helix DNA-binding domain"/>
    <property type="match status" value="1"/>
</dbReference>
<comment type="caution">
    <text evidence="2">The sequence shown here is derived from an EMBL/GenBank/DDBJ whole genome shotgun (WGS) entry which is preliminary data.</text>
</comment>
<evidence type="ECO:0000313" key="2">
    <source>
        <dbReference type="EMBL" id="MFC0423473.1"/>
    </source>
</evidence>
<dbReference type="PANTHER" id="PTHR33164">
    <property type="entry name" value="TRANSCRIPTIONAL REGULATOR, MARR FAMILY"/>
    <property type="match status" value="1"/>
</dbReference>